<dbReference type="EMBL" id="JAEUBG010004582">
    <property type="protein sequence ID" value="KAH3681120.1"/>
    <property type="molecule type" value="Genomic_DNA"/>
</dbReference>
<comment type="caution">
    <text evidence="2">The sequence shown here is derived from an EMBL/GenBank/DDBJ whole genome shotgun (WGS) entry which is preliminary data.</text>
</comment>
<keyword evidence="1" id="KW-0812">Transmembrane</keyword>
<name>A0A9P8Q0W9_WICPI</name>
<evidence type="ECO:0000313" key="2">
    <source>
        <dbReference type="EMBL" id="KAH3681120.1"/>
    </source>
</evidence>
<feature type="transmembrane region" description="Helical" evidence="1">
    <location>
        <begin position="33"/>
        <end position="56"/>
    </location>
</feature>
<reference evidence="2" key="1">
    <citation type="journal article" date="2021" name="Open Biol.">
        <title>Shared evolutionary footprints suggest mitochondrial oxidative damage underlies multiple complex I losses in fungi.</title>
        <authorList>
            <person name="Schikora-Tamarit M.A."/>
            <person name="Marcet-Houben M."/>
            <person name="Nosek J."/>
            <person name="Gabaldon T."/>
        </authorList>
    </citation>
    <scope>NUCLEOTIDE SEQUENCE</scope>
    <source>
        <strain evidence="2">CBS2887</strain>
    </source>
</reference>
<gene>
    <name evidence="2" type="ORF">WICPIJ_007925</name>
</gene>
<dbReference type="Proteomes" id="UP000774326">
    <property type="component" value="Unassembled WGS sequence"/>
</dbReference>
<keyword evidence="3" id="KW-1185">Reference proteome</keyword>
<protein>
    <submittedName>
        <fullName evidence="2">Uncharacterized protein</fullName>
    </submittedName>
</protein>
<keyword evidence="1" id="KW-1133">Transmembrane helix</keyword>
<dbReference type="AlphaFoldDB" id="A0A9P8Q0W9"/>
<proteinExistence type="predicted"/>
<accession>A0A9P8Q0W9</accession>
<keyword evidence="1" id="KW-0472">Membrane</keyword>
<evidence type="ECO:0000313" key="3">
    <source>
        <dbReference type="Proteomes" id="UP000774326"/>
    </source>
</evidence>
<reference evidence="2" key="2">
    <citation type="submission" date="2021-01" db="EMBL/GenBank/DDBJ databases">
        <authorList>
            <person name="Schikora-Tamarit M.A."/>
        </authorList>
    </citation>
    <scope>NUCLEOTIDE SEQUENCE</scope>
    <source>
        <strain evidence="2">CBS2887</strain>
    </source>
</reference>
<evidence type="ECO:0000256" key="1">
    <source>
        <dbReference type="SAM" id="Phobius"/>
    </source>
</evidence>
<organism evidence="2 3">
    <name type="scientific">Wickerhamomyces pijperi</name>
    <name type="common">Yeast</name>
    <name type="synonym">Pichia pijperi</name>
    <dbReference type="NCBI Taxonomy" id="599730"/>
    <lineage>
        <taxon>Eukaryota</taxon>
        <taxon>Fungi</taxon>
        <taxon>Dikarya</taxon>
        <taxon>Ascomycota</taxon>
        <taxon>Saccharomycotina</taxon>
        <taxon>Saccharomycetes</taxon>
        <taxon>Phaffomycetales</taxon>
        <taxon>Wickerhamomycetaceae</taxon>
        <taxon>Wickerhamomyces</taxon>
    </lineage>
</organism>
<sequence>MLVNLAIDSIEGTPFVVMYDPGMIFNDKFTGKWPFLICALVTALLNWSYIVMILATELTDLSKSAKRIKTSLPEDLNWISLTLSSQFTTSKS</sequence>